<protein>
    <submittedName>
        <fullName evidence="6">Radical SAM protein</fullName>
    </submittedName>
</protein>
<dbReference type="GO" id="GO:0051536">
    <property type="term" value="F:iron-sulfur cluster binding"/>
    <property type="evidence" value="ECO:0007669"/>
    <property type="project" value="UniProtKB-KW"/>
</dbReference>
<feature type="domain" description="Radical SAM core" evidence="5">
    <location>
        <begin position="5"/>
        <end position="210"/>
    </location>
</feature>
<dbReference type="Proteomes" id="UP000031549">
    <property type="component" value="Unassembled WGS sequence"/>
</dbReference>
<sequence>MKLHIKPRRIRFLTTFYCNAKCPYCHNEGQAVPVNSTMNEEFVGKLLDIVPTEEVILSGGEPTLNPHIVEIAKAVKERGIYLSITTNGTLTDRLYKLFPYLDEIKFNVDSLSKEAYEAIKQLPFEATIKNVMAAYNAGIYTKLNTPFISLANAQELLNFSESTKVEIKFIEVLELGGFSDPSLEIIKLESLLEDNGYFLEKGDLKKTWKKGNNTITTMRCLCRAAVMTGDVDDAKELCREQGSLYVTPNGEIKPCIYEEFSIPIYDSVMNGDLKSLQQKFEEFDHSFGIGLCQDIITNQKLDIEKKEQKAAIRN</sequence>
<name>A0A846HAH5_9CYAN</name>
<dbReference type="PANTHER" id="PTHR11228">
    <property type="entry name" value="RADICAL SAM DOMAIN PROTEIN"/>
    <property type="match status" value="1"/>
</dbReference>
<keyword evidence="1" id="KW-0949">S-adenosyl-L-methionine</keyword>
<keyword evidence="2" id="KW-0479">Metal-binding</keyword>
<dbReference type="PANTHER" id="PTHR11228:SF7">
    <property type="entry name" value="PQQA PEPTIDE CYCLASE"/>
    <property type="match status" value="1"/>
</dbReference>
<dbReference type="SMART" id="SM00729">
    <property type="entry name" value="Elp3"/>
    <property type="match status" value="1"/>
</dbReference>
<evidence type="ECO:0000256" key="1">
    <source>
        <dbReference type="ARBA" id="ARBA00022691"/>
    </source>
</evidence>
<gene>
    <name evidence="6" type="ORF">PI95_017715</name>
</gene>
<dbReference type="SFLD" id="SFLDG01067">
    <property type="entry name" value="SPASM/twitch_domain_containing"/>
    <property type="match status" value="1"/>
</dbReference>
<evidence type="ECO:0000313" key="6">
    <source>
        <dbReference type="EMBL" id="NEU74346.1"/>
    </source>
</evidence>
<evidence type="ECO:0000259" key="5">
    <source>
        <dbReference type="PROSITE" id="PS51918"/>
    </source>
</evidence>
<dbReference type="InterPro" id="IPR013785">
    <property type="entry name" value="Aldolase_TIM"/>
</dbReference>
<evidence type="ECO:0000256" key="3">
    <source>
        <dbReference type="ARBA" id="ARBA00023004"/>
    </source>
</evidence>
<dbReference type="Pfam" id="PF04055">
    <property type="entry name" value="Radical_SAM"/>
    <property type="match status" value="1"/>
</dbReference>
<accession>A0A846HAH5</accession>
<dbReference type="InterPro" id="IPR058240">
    <property type="entry name" value="rSAM_sf"/>
</dbReference>
<dbReference type="InterPro" id="IPR050377">
    <property type="entry name" value="Radical_SAM_PqqE_MftC-like"/>
</dbReference>
<evidence type="ECO:0000256" key="2">
    <source>
        <dbReference type="ARBA" id="ARBA00022723"/>
    </source>
</evidence>
<dbReference type="EMBL" id="JTCM02000039">
    <property type="protein sequence ID" value="NEU74346.1"/>
    <property type="molecule type" value="Genomic_DNA"/>
</dbReference>
<evidence type="ECO:0000313" key="7">
    <source>
        <dbReference type="Proteomes" id="UP000031549"/>
    </source>
</evidence>
<keyword evidence="7" id="KW-1185">Reference proteome</keyword>
<dbReference type="CDD" id="cd01335">
    <property type="entry name" value="Radical_SAM"/>
    <property type="match status" value="1"/>
</dbReference>
<dbReference type="InterPro" id="IPR006638">
    <property type="entry name" value="Elp3/MiaA/NifB-like_rSAM"/>
</dbReference>
<dbReference type="Gene3D" id="3.20.20.70">
    <property type="entry name" value="Aldolase class I"/>
    <property type="match status" value="1"/>
</dbReference>
<proteinExistence type="predicted"/>
<evidence type="ECO:0000256" key="4">
    <source>
        <dbReference type="ARBA" id="ARBA00023014"/>
    </source>
</evidence>
<dbReference type="SUPFAM" id="SSF102114">
    <property type="entry name" value="Radical SAM enzymes"/>
    <property type="match status" value="1"/>
</dbReference>
<comment type="caution">
    <text evidence="6">The sequence shown here is derived from an EMBL/GenBank/DDBJ whole genome shotgun (WGS) entry which is preliminary data.</text>
</comment>
<keyword evidence="4" id="KW-0411">Iron-sulfur</keyword>
<dbReference type="AlphaFoldDB" id="A0A846HAH5"/>
<dbReference type="RefSeq" id="WP_163518975.1">
    <property type="nucleotide sequence ID" value="NZ_JTCM02000039.1"/>
</dbReference>
<dbReference type="GO" id="GO:0003824">
    <property type="term" value="F:catalytic activity"/>
    <property type="evidence" value="ECO:0007669"/>
    <property type="project" value="InterPro"/>
</dbReference>
<organism evidence="6 7">
    <name type="scientific">Hassallia byssoidea VB512170</name>
    <dbReference type="NCBI Taxonomy" id="1304833"/>
    <lineage>
        <taxon>Bacteria</taxon>
        <taxon>Bacillati</taxon>
        <taxon>Cyanobacteriota</taxon>
        <taxon>Cyanophyceae</taxon>
        <taxon>Nostocales</taxon>
        <taxon>Tolypothrichaceae</taxon>
        <taxon>Hassallia</taxon>
    </lineage>
</organism>
<dbReference type="PROSITE" id="PS51918">
    <property type="entry name" value="RADICAL_SAM"/>
    <property type="match status" value="1"/>
</dbReference>
<reference evidence="6 7" key="1">
    <citation type="journal article" date="2015" name="Genome Announc.">
        <title>Draft Genome Sequence of Cyanobacterium Hassallia byssoidea Strain VB512170, Isolated from Monuments in India.</title>
        <authorList>
            <person name="Singh D."/>
            <person name="Chandrababunaidu M.M."/>
            <person name="Panda A."/>
            <person name="Sen D."/>
            <person name="Bhattacharyya S."/>
            <person name="Adhikary S.P."/>
            <person name="Tripathy S."/>
        </authorList>
    </citation>
    <scope>NUCLEOTIDE SEQUENCE [LARGE SCALE GENOMIC DNA]</scope>
    <source>
        <strain evidence="6 7">VB512170</strain>
    </source>
</reference>
<dbReference type="InterPro" id="IPR007197">
    <property type="entry name" value="rSAM"/>
</dbReference>
<dbReference type="GO" id="GO:0046872">
    <property type="term" value="F:metal ion binding"/>
    <property type="evidence" value="ECO:0007669"/>
    <property type="project" value="UniProtKB-KW"/>
</dbReference>
<dbReference type="SFLD" id="SFLDS00029">
    <property type="entry name" value="Radical_SAM"/>
    <property type="match status" value="1"/>
</dbReference>
<keyword evidence="3" id="KW-0408">Iron</keyword>